<dbReference type="OrthoDB" id="451742at2"/>
<proteinExistence type="predicted"/>
<reference evidence="2" key="1">
    <citation type="submission" date="2016-10" db="EMBL/GenBank/DDBJ databases">
        <title>Comparative genomics uncovers the prolific and rare metabolic potential of the cyanobacterial genus Moorea.</title>
        <authorList>
            <person name="Leao T."/>
            <person name="Castelao G."/>
            <person name="Korobeynikov A."/>
            <person name="Monroe E.A."/>
            <person name="Podell S."/>
            <person name="Glukhov E."/>
            <person name="Allen E."/>
            <person name="Gerwick W.H."/>
            <person name="Gerwick L."/>
        </authorList>
    </citation>
    <scope>NUCLEOTIDE SEQUENCE [LARGE SCALE GENOMIC DNA]</scope>
    <source>
        <strain evidence="2">PAL-8-15-08-1</strain>
    </source>
</reference>
<dbReference type="STRING" id="1458985.BJP34_14780"/>
<dbReference type="Proteomes" id="UP000177870">
    <property type="component" value="Chromosome"/>
</dbReference>
<dbReference type="RefSeq" id="WP_070392995.1">
    <property type="nucleotide sequence ID" value="NZ_CP017599.1"/>
</dbReference>
<dbReference type="PANTHER" id="PTHR41317">
    <property type="entry name" value="PD-(D_E)XK NUCLEASE FAMILY TRANSPOSASE"/>
    <property type="match status" value="1"/>
</dbReference>
<dbReference type="Pfam" id="PF12784">
    <property type="entry name" value="PDDEXK_2"/>
    <property type="match status" value="1"/>
</dbReference>
<gene>
    <name evidence="1" type="ORF">BJP34_14780</name>
</gene>
<dbReference type="InterPro" id="IPR010106">
    <property type="entry name" value="RpnA"/>
</dbReference>
<accession>A0A1D8TSA1</accession>
<dbReference type="EMBL" id="CP017599">
    <property type="protein sequence ID" value="AOX00541.1"/>
    <property type="molecule type" value="Genomic_DNA"/>
</dbReference>
<protein>
    <submittedName>
        <fullName evidence="1">Transposase</fullName>
    </submittedName>
</protein>
<dbReference type="NCBIfam" id="TIGR01784">
    <property type="entry name" value="T_den_put_tspse"/>
    <property type="match status" value="1"/>
</dbReference>
<sequence>MTFISPKTDFAFKKIFASQESKPILISFLNALVYHNQPLIQDLEIIDPYQSSPLPILKDSFLDVKAKLSDGSLVIIEMQVLQVESFARRVLYNATKAYSLQLGKGEGYRYLKPVIALTITDFVMFPEHNQIISNFKLREETTNINYIENHLQLVFVELPKFEKQLEELEQLDELWMYFLKNAPFLETVPPQMAQLPEFQQAFGIASEANLSRKDLEELGKREMFIHDQQGLVIFTEKQTKNEIARQLLPLLDNETISQTTGLPVEEIEKLREG</sequence>
<name>A0A1D8TSA1_9CYAN</name>
<organism evidence="1 2">
    <name type="scientific">Moorena producens PAL-8-15-08-1</name>
    <dbReference type="NCBI Taxonomy" id="1458985"/>
    <lineage>
        <taxon>Bacteria</taxon>
        <taxon>Bacillati</taxon>
        <taxon>Cyanobacteriota</taxon>
        <taxon>Cyanophyceae</taxon>
        <taxon>Coleofasciculales</taxon>
        <taxon>Coleofasciculaceae</taxon>
        <taxon>Moorena</taxon>
    </lineage>
</organism>
<evidence type="ECO:0000313" key="1">
    <source>
        <dbReference type="EMBL" id="AOX00541.1"/>
    </source>
</evidence>
<dbReference type="KEGG" id="mpro:BJP34_14780"/>
<evidence type="ECO:0000313" key="2">
    <source>
        <dbReference type="Proteomes" id="UP000177870"/>
    </source>
</evidence>
<dbReference type="PANTHER" id="PTHR41317:SF1">
    <property type="entry name" value="PD-(D_E)XK NUCLEASE FAMILY TRANSPOSASE"/>
    <property type="match status" value="1"/>
</dbReference>
<dbReference type="AlphaFoldDB" id="A0A1D8TSA1"/>